<dbReference type="Proteomes" id="UP001215151">
    <property type="component" value="Unassembled WGS sequence"/>
</dbReference>
<proteinExistence type="predicted"/>
<dbReference type="EMBL" id="JAPEVG010000147">
    <property type="protein sequence ID" value="KAJ8481045.1"/>
    <property type="molecule type" value="Genomic_DNA"/>
</dbReference>
<comment type="caution">
    <text evidence="1">The sequence shown here is derived from an EMBL/GenBank/DDBJ whole genome shotgun (WGS) entry which is preliminary data.</text>
</comment>
<evidence type="ECO:0000313" key="1">
    <source>
        <dbReference type="EMBL" id="KAJ8481045.1"/>
    </source>
</evidence>
<reference evidence="1" key="1">
    <citation type="submission" date="2022-11" db="EMBL/GenBank/DDBJ databases">
        <title>Genome Sequence of Cubamyces cubensis.</title>
        <authorList>
            <person name="Buettner E."/>
        </authorList>
    </citation>
    <scope>NUCLEOTIDE SEQUENCE</scope>
    <source>
        <strain evidence="1">MPL-01</strain>
    </source>
</reference>
<dbReference type="AlphaFoldDB" id="A0AAD7TSI4"/>
<accession>A0AAD7TSI4</accession>
<keyword evidence="2" id="KW-1185">Reference proteome</keyword>
<name>A0AAD7TSI4_9APHY</name>
<organism evidence="1 2">
    <name type="scientific">Trametes cubensis</name>
    <dbReference type="NCBI Taxonomy" id="1111947"/>
    <lineage>
        <taxon>Eukaryota</taxon>
        <taxon>Fungi</taxon>
        <taxon>Dikarya</taxon>
        <taxon>Basidiomycota</taxon>
        <taxon>Agaricomycotina</taxon>
        <taxon>Agaricomycetes</taxon>
        <taxon>Polyporales</taxon>
        <taxon>Polyporaceae</taxon>
        <taxon>Trametes</taxon>
    </lineage>
</organism>
<sequence>MAKGIRPKHRAVWFIDAVSLWRYMVVGHKQPNHGPSFVDLTVLEREIRSGGLSEEEMQRKREEGIQGWQQNASFERSWSQQAQCFIGALRKSAPEDIRKRLVIPSLALWIDKHELFGLATRMSVIIPTSARFTATARVDDLIWDDIKRIDIFIAAANELIEDPQLRQEAGFDYERFTPQVIPQREVIMPTFDKEEFYELLRNPELSHLYGTTGFDLLGAYVARDRNSLITVGLLRREDVSDFDYEEAEREACELF</sequence>
<gene>
    <name evidence="1" type="ORF">ONZ51_g6274</name>
</gene>
<evidence type="ECO:0000313" key="2">
    <source>
        <dbReference type="Proteomes" id="UP001215151"/>
    </source>
</evidence>
<protein>
    <submittedName>
        <fullName evidence="1">Uncharacterized protein</fullName>
    </submittedName>
</protein>